<name>A0A8S0WKK0_CYCAE</name>
<protein>
    <submittedName>
        <fullName evidence="2">Uncharacterized protein</fullName>
    </submittedName>
</protein>
<dbReference type="OrthoDB" id="3515175at2759"/>
<evidence type="ECO:0000313" key="2">
    <source>
        <dbReference type="EMBL" id="CAA7259652.1"/>
    </source>
</evidence>
<dbReference type="Gene3D" id="3.80.10.10">
    <property type="entry name" value="Ribonuclease Inhibitor"/>
    <property type="match status" value="1"/>
</dbReference>
<dbReference type="SUPFAM" id="SSF52047">
    <property type="entry name" value="RNI-like"/>
    <property type="match status" value="1"/>
</dbReference>
<keyword evidence="1" id="KW-0175">Coiled coil</keyword>
<dbReference type="InterPro" id="IPR032675">
    <property type="entry name" value="LRR_dom_sf"/>
</dbReference>
<comment type="caution">
    <text evidence="2">The sequence shown here is derived from an EMBL/GenBank/DDBJ whole genome shotgun (WGS) entry which is preliminary data.</text>
</comment>
<evidence type="ECO:0000313" key="3">
    <source>
        <dbReference type="Proteomes" id="UP000467700"/>
    </source>
</evidence>
<organism evidence="2 3">
    <name type="scientific">Cyclocybe aegerita</name>
    <name type="common">Black poplar mushroom</name>
    <name type="synonym">Agrocybe aegerita</name>
    <dbReference type="NCBI Taxonomy" id="1973307"/>
    <lineage>
        <taxon>Eukaryota</taxon>
        <taxon>Fungi</taxon>
        <taxon>Dikarya</taxon>
        <taxon>Basidiomycota</taxon>
        <taxon>Agaricomycotina</taxon>
        <taxon>Agaricomycetes</taxon>
        <taxon>Agaricomycetidae</taxon>
        <taxon>Agaricales</taxon>
        <taxon>Agaricineae</taxon>
        <taxon>Bolbitiaceae</taxon>
        <taxon>Cyclocybe</taxon>
    </lineage>
</organism>
<gene>
    <name evidence="2" type="ORF">AAE3_LOCUS2328</name>
</gene>
<sequence>MGQRHQVFLIARIVPDGKPSKARYRCIAALHHQWTYGCLALKAVTRFMALVKQRDNSEIIQDEIRSANELYGSLEPQQKLPRVLCPYLQFLACVAWCVNFSGEPYEAMYAPDSIILPASMASFDGDNNDGITIIDLTILESPSYCYVKFSRPKSINARQYIQAQVQSALRPLESLPLISTDVLEEVWPSDYRTVQKRGRVPSSVMPAGVDADLAAFDIDKILSEPFDIVRLKKYLLAQDRIEDNLLHLFNKIIELETKNDQVVDLSQYRLRHEQISKILSSHTNVEVLKLSHNKAVSMAFVQQLSPTLPRLRRLVVLNTSITKDEVRTAFCDNPKLFHGLEAFIHPAFNSFYPGAPESPPIAFTHVTLDSSQRDIDAVSLSYFTTPQVLQGLIDYLSPLLDDENGVTFVTCIRLCRYSLKAAYASELRKEGQPWGDRISFRRSQPIWILPDHKSVVDELRQEIKALRAEKSLSEEERSAKEVVIHASYSTKVGTVYDLHGFLEQLELEGREPPSSEQVARMEEIFAGMEKGQEFYQPFSKLTSEDLPGAVLDSDTALEWRRRYYQYQHCEPAWN</sequence>
<feature type="coiled-coil region" evidence="1">
    <location>
        <begin position="449"/>
        <end position="476"/>
    </location>
</feature>
<accession>A0A8S0WKK0</accession>
<dbReference type="EMBL" id="CACVBS010000028">
    <property type="protein sequence ID" value="CAA7259652.1"/>
    <property type="molecule type" value="Genomic_DNA"/>
</dbReference>
<proteinExistence type="predicted"/>
<evidence type="ECO:0000256" key="1">
    <source>
        <dbReference type="SAM" id="Coils"/>
    </source>
</evidence>
<dbReference type="AlphaFoldDB" id="A0A8S0WKK0"/>
<dbReference type="Proteomes" id="UP000467700">
    <property type="component" value="Unassembled WGS sequence"/>
</dbReference>
<reference evidence="2 3" key="1">
    <citation type="submission" date="2020-01" db="EMBL/GenBank/DDBJ databases">
        <authorList>
            <person name="Gupta K D."/>
        </authorList>
    </citation>
    <scope>NUCLEOTIDE SEQUENCE [LARGE SCALE GENOMIC DNA]</scope>
</reference>
<keyword evidence="3" id="KW-1185">Reference proteome</keyword>